<proteinExistence type="inferred from homology"/>
<dbReference type="EMBL" id="FNEV01000002">
    <property type="protein sequence ID" value="SDJ15429.1"/>
    <property type="molecule type" value="Genomic_DNA"/>
</dbReference>
<accession>A0A1G8REU0</accession>
<comment type="subcellular location">
    <subcellularLocation>
        <location evidence="1 10">Cell membrane</location>
        <topology evidence="1 10">Multi-pass membrane protein</topology>
    </subcellularLocation>
</comment>
<feature type="binding site" evidence="10">
    <location>
        <position position="70"/>
    </location>
    <ligand>
        <name>Na(+)</name>
        <dbReference type="ChEBI" id="CHEBI:29101"/>
        <note>structural</note>
    </ligand>
</feature>
<feature type="binding site" evidence="10">
    <location>
        <position position="73"/>
    </location>
    <ligand>
        <name>Na(+)</name>
        <dbReference type="ChEBI" id="CHEBI:29101"/>
        <note>structural</note>
    </ligand>
</feature>
<dbReference type="NCBIfam" id="TIGR00494">
    <property type="entry name" value="crcB"/>
    <property type="match status" value="1"/>
</dbReference>
<keyword evidence="2 10" id="KW-1003">Cell membrane</keyword>
<keyword evidence="10" id="KW-0479">Metal-binding</keyword>
<evidence type="ECO:0000256" key="10">
    <source>
        <dbReference type="HAMAP-Rule" id="MF_00454"/>
    </source>
</evidence>
<feature type="transmembrane region" description="Helical" evidence="10">
    <location>
        <begin position="94"/>
        <end position="113"/>
    </location>
</feature>
<dbReference type="Proteomes" id="UP000199225">
    <property type="component" value="Unassembled WGS sequence"/>
</dbReference>
<keyword evidence="12" id="KW-1185">Reference proteome</keyword>
<keyword evidence="6 10" id="KW-0407">Ion channel</keyword>
<evidence type="ECO:0000256" key="8">
    <source>
        <dbReference type="ARBA" id="ARBA00035585"/>
    </source>
</evidence>
<evidence type="ECO:0000256" key="5">
    <source>
        <dbReference type="ARBA" id="ARBA00023136"/>
    </source>
</evidence>
<keyword evidence="3 10" id="KW-0812">Transmembrane</keyword>
<evidence type="ECO:0000256" key="7">
    <source>
        <dbReference type="ARBA" id="ARBA00035120"/>
    </source>
</evidence>
<evidence type="ECO:0000313" key="11">
    <source>
        <dbReference type="EMBL" id="SDJ15429.1"/>
    </source>
</evidence>
<keyword evidence="10" id="KW-0813">Transport</keyword>
<reference evidence="12" key="1">
    <citation type="submission" date="2016-10" db="EMBL/GenBank/DDBJ databases">
        <authorList>
            <person name="Varghese N."/>
            <person name="Submissions S."/>
        </authorList>
    </citation>
    <scope>NUCLEOTIDE SEQUENCE [LARGE SCALE GENOMIC DNA]</scope>
    <source>
        <strain evidence="12">DSM 4771</strain>
    </source>
</reference>
<dbReference type="RefSeq" id="WP_093192631.1">
    <property type="nucleotide sequence ID" value="NZ_FNEV01000002.1"/>
</dbReference>
<evidence type="ECO:0000256" key="6">
    <source>
        <dbReference type="ARBA" id="ARBA00023303"/>
    </source>
</evidence>
<sequence length="122" mass="13201">MIYLYIAIAGFVGAALRYMTGELFFRQEAVFPFATLSVNIIGTFLLSWFTFRSLKLPDNAKKAIGTGLLGSFTTFSTLSVETVDLVDKGALTSAFLYISVTIIGGLAAAVLGFRIGERREDG</sequence>
<evidence type="ECO:0000313" key="12">
    <source>
        <dbReference type="Proteomes" id="UP000199225"/>
    </source>
</evidence>
<dbReference type="HAMAP" id="MF_00454">
    <property type="entry name" value="FluC"/>
    <property type="match status" value="1"/>
</dbReference>
<comment type="catalytic activity">
    <reaction evidence="8">
        <text>fluoride(in) = fluoride(out)</text>
        <dbReference type="Rhea" id="RHEA:76159"/>
        <dbReference type="ChEBI" id="CHEBI:17051"/>
    </reaction>
    <physiologicalReaction direction="left-to-right" evidence="8">
        <dbReference type="Rhea" id="RHEA:76160"/>
    </physiologicalReaction>
</comment>
<evidence type="ECO:0000256" key="1">
    <source>
        <dbReference type="ARBA" id="ARBA00004651"/>
    </source>
</evidence>
<dbReference type="STRING" id="86666.SAMN04490247_0987"/>
<keyword evidence="10" id="KW-0406">Ion transport</keyword>
<comment type="activity regulation">
    <text evidence="10">Na(+) is not transported, but it plays an essential structural role and its presence is essential for fluoride channel function.</text>
</comment>
<feature type="transmembrane region" description="Helical" evidence="10">
    <location>
        <begin position="63"/>
        <end position="82"/>
    </location>
</feature>
<name>A0A1G8REU0_9BACI</name>
<protein>
    <recommendedName>
        <fullName evidence="10">Fluoride-specific ion channel FluC</fullName>
    </recommendedName>
</protein>
<gene>
    <name evidence="10" type="primary">fluC</name>
    <name evidence="10" type="synonym">crcB</name>
    <name evidence="11" type="ORF">SAMN04490247_0987</name>
</gene>
<comment type="similarity">
    <text evidence="7 10">Belongs to the fluoride channel Fluc/FEX (TC 1.A.43) family.</text>
</comment>
<dbReference type="Pfam" id="PF02537">
    <property type="entry name" value="CRCB"/>
    <property type="match status" value="1"/>
</dbReference>
<keyword evidence="5 10" id="KW-0472">Membrane</keyword>
<dbReference type="OrthoDB" id="9799631at2"/>
<dbReference type="PANTHER" id="PTHR28259:SF1">
    <property type="entry name" value="FLUORIDE EXPORT PROTEIN 1-RELATED"/>
    <property type="match status" value="1"/>
</dbReference>
<comment type="function">
    <text evidence="9 10">Fluoride-specific ion channel. Important for reducing fluoride concentration in the cell, thus reducing its toxicity.</text>
</comment>
<dbReference type="PANTHER" id="PTHR28259">
    <property type="entry name" value="FLUORIDE EXPORT PROTEIN 1-RELATED"/>
    <property type="match status" value="1"/>
</dbReference>
<feature type="transmembrane region" description="Helical" evidence="10">
    <location>
        <begin position="33"/>
        <end position="51"/>
    </location>
</feature>
<dbReference type="GO" id="GO:0046872">
    <property type="term" value="F:metal ion binding"/>
    <property type="evidence" value="ECO:0007669"/>
    <property type="project" value="UniProtKB-KW"/>
</dbReference>
<dbReference type="GO" id="GO:0005886">
    <property type="term" value="C:plasma membrane"/>
    <property type="evidence" value="ECO:0007669"/>
    <property type="project" value="UniProtKB-SubCell"/>
</dbReference>
<evidence type="ECO:0000256" key="3">
    <source>
        <dbReference type="ARBA" id="ARBA00022692"/>
    </source>
</evidence>
<keyword evidence="10" id="KW-0915">Sodium</keyword>
<evidence type="ECO:0000256" key="2">
    <source>
        <dbReference type="ARBA" id="ARBA00022475"/>
    </source>
</evidence>
<dbReference type="GO" id="GO:0062054">
    <property type="term" value="F:fluoride channel activity"/>
    <property type="evidence" value="ECO:0007669"/>
    <property type="project" value="UniProtKB-UniRule"/>
</dbReference>
<dbReference type="AlphaFoldDB" id="A0A1G8REU0"/>
<dbReference type="InterPro" id="IPR003691">
    <property type="entry name" value="FluC"/>
</dbReference>
<organism evidence="11 12">
    <name type="scientific">Salimicrobium halophilum</name>
    <dbReference type="NCBI Taxonomy" id="86666"/>
    <lineage>
        <taxon>Bacteria</taxon>
        <taxon>Bacillati</taxon>
        <taxon>Bacillota</taxon>
        <taxon>Bacilli</taxon>
        <taxon>Bacillales</taxon>
        <taxon>Bacillaceae</taxon>
        <taxon>Salimicrobium</taxon>
    </lineage>
</organism>
<evidence type="ECO:0000256" key="4">
    <source>
        <dbReference type="ARBA" id="ARBA00022989"/>
    </source>
</evidence>
<evidence type="ECO:0000256" key="9">
    <source>
        <dbReference type="ARBA" id="ARBA00049940"/>
    </source>
</evidence>
<dbReference type="GO" id="GO:0140114">
    <property type="term" value="P:cellular detoxification of fluoride"/>
    <property type="evidence" value="ECO:0007669"/>
    <property type="project" value="UniProtKB-UniRule"/>
</dbReference>
<keyword evidence="4 10" id="KW-1133">Transmembrane helix</keyword>